<accession>A0A8X6YGK0</accession>
<evidence type="ECO:0000313" key="1">
    <source>
        <dbReference type="EMBL" id="GFY71607.1"/>
    </source>
</evidence>
<dbReference type="EMBL" id="BMAV01018985">
    <property type="protein sequence ID" value="GFY71607.1"/>
    <property type="molecule type" value="Genomic_DNA"/>
</dbReference>
<comment type="caution">
    <text evidence="1">The sequence shown here is derived from an EMBL/GenBank/DDBJ whole genome shotgun (WGS) entry which is preliminary data.</text>
</comment>
<proteinExistence type="predicted"/>
<keyword evidence="2" id="KW-1185">Reference proteome</keyword>
<reference evidence="1" key="1">
    <citation type="submission" date="2020-08" db="EMBL/GenBank/DDBJ databases">
        <title>Multicomponent nature underlies the extraordinary mechanical properties of spider dragline silk.</title>
        <authorList>
            <person name="Kono N."/>
            <person name="Nakamura H."/>
            <person name="Mori M."/>
            <person name="Yoshida Y."/>
            <person name="Ohtoshi R."/>
            <person name="Malay A.D."/>
            <person name="Moran D.A.P."/>
            <person name="Tomita M."/>
            <person name="Numata K."/>
            <person name="Arakawa K."/>
        </authorList>
    </citation>
    <scope>NUCLEOTIDE SEQUENCE</scope>
</reference>
<evidence type="ECO:0000313" key="2">
    <source>
        <dbReference type="Proteomes" id="UP000886998"/>
    </source>
</evidence>
<feature type="non-terminal residue" evidence="1">
    <location>
        <position position="68"/>
    </location>
</feature>
<dbReference type="Proteomes" id="UP000886998">
    <property type="component" value="Unassembled WGS sequence"/>
</dbReference>
<organism evidence="1 2">
    <name type="scientific">Trichonephila inaurata madagascariensis</name>
    <dbReference type="NCBI Taxonomy" id="2747483"/>
    <lineage>
        <taxon>Eukaryota</taxon>
        <taxon>Metazoa</taxon>
        <taxon>Ecdysozoa</taxon>
        <taxon>Arthropoda</taxon>
        <taxon>Chelicerata</taxon>
        <taxon>Arachnida</taxon>
        <taxon>Araneae</taxon>
        <taxon>Araneomorphae</taxon>
        <taxon>Entelegynae</taxon>
        <taxon>Araneoidea</taxon>
        <taxon>Nephilidae</taxon>
        <taxon>Trichonephila</taxon>
        <taxon>Trichonephila inaurata</taxon>
    </lineage>
</organism>
<sequence length="68" mass="7084">MPLFTPCPYNSSLALNAATLSADVMGMRGLGAALDSVSHLTVNLSSIKSRTNQRAQGLDSTGLVEFDA</sequence>
<protein>
    <submittedName>
        <fullName evidence="1">Uncharacterized protein</fullName>
    </submittedName>
</protein>
<name>A0A8X6YGK0_9ARAC</name>
<gene>
    <name evidence="1" type="ORF">TNIN_469141</name>
</gene>
<dbReference type="AlphaFoldDB" id="A0A8X6YGK0"/>